<evidence type="ECO:0000313" key="1">
    <source>
        <dbReference type="EMBL" id="GGW56542.1"/>
    </source>
</evidence>
<organism evidence="1 2">
    <name type="scientific">Streptomyces lucensis JCM 4490</name>
    <dbReference type="NCBI Taxonomy" id="1306176"/>
    <lineage>
        <taxon>Bacteria</taxon>
        <taxon>Bacillati</taxon>
        <taxon>Actinomycetota</taxon>
        <taxon>Actinomycetes</taxon>
        <taxon>Kitasatosporales</taxon>
        <taxon>Streptomycetaceae</taxon>
        <taxon>Streptomyces</taxon>
    </lineage>
</organism>
<proteinExistence type="predicted"/>
<comment type="caution">
    <text evidence="1">The sequence shown here is derived from an EMBL/GenBank/DDBJ whole genome shotgun (WGS) entry which is preliminary data.</text>
</comment>
<keyword evidence="2" id="KW-1185">Reference proteome</keyword>
<sequence>MFATLVHYLNGAPAQPDAVAADISAKTPDGEATTMRRGVLQEHVCTKLLDVAGFTNVTTDVLPATLGGPRTADTLLVSAYHPS</sequence>
<gene>
    <name evidence="1" type="ORF">GCM10010503_37140</name>
</gene>
<dbReference type="Proteomes" id="UP000620224">
    <property type="component" value="Unassembled WGS sequence"/>
</dbReference>
<reference evidence="1" key="1">
    <citation type="journal article" date="2014" name="Int. J. Syst. Evol. Microbiol.">
        <title>Complete genome sequence of Corynebacterium casei LMG S-19264T (=DSM 44701T), isolated from a smear-ripened cheese.</title>
        <authorList>
            <consortium name="US DOE Joint Genome Institute (JGI-PGF)"/>
            <person name="Walter F."/>
            <person name="Albersmeier A."/>
            <person name="Kalinowski J."/>
            <person name="Ruckert C."/>
        </authorList>
    </citation>
    <scope>NUCLEOTIDE SEQUENCE</scope>
    <source>
        <strain evidence="1">JCM 4490</strain>
    </source>
</reference>
<reference evidence="1" key="2">
    <citation type="submission" date="2020-09" db="EMBL/GenBank/DDBJ databases">
        <authorList>
            <person name="Sun Q."/>
            <person name="Ohkuma M."/>
        </authorList>
    </citation>
    <scope>NUCLEOTIDE SEQUENCE</scope>
    <source>
        <strain evidence="1">JCM 4490</strain>
    </source>
</reference>
<protein>
    <submittedName>
        <fullName evidence="1">Uncharacterized protein</fullName>
    </submittedName>
</protein>
<accession>A0A918J7J9</accession>
<evidence type="ECO:0000313" key="2">
    <source>
        <dbReference type="Proteomes" id="UP000620224"/>
    </source>
</evidence>
<dbReference type="EMBL" id="BMUE01000007">
    <property type="protein sequence ID" value="GGW56542.1"/>
    <property type="molecule type" value="Genomic_DNA"/>
</dbReference>
<dbReference type="AlphaFoldDB" id="A0A918J7J9"/>
<name>A0A918J7J9_9ACTN</name>